<proteinExistence type="predicted"/>
<dbReference type="SUPFAM" id="SSF53098">
    <property type="entry name" value="Ribonuclease H-like"/>
    <property type="match status" value="1"/>
</dbReference>
<dbReference type="FunFam" id="3.30.70.270:FF:000045">
    <property type="entry name" value="Transposon Tf2-7 polyprotein"/>
    <property type="match status" value="1"/>
</dbReference>
<dbReference type="Gene3D" id="3.30.420.10">
    <property type="entry name" value="Ribonuclease H-like superfamily/Ribonuclease H"/>
    <property type="match status" value="1"/>
</dbReference>
<dbReference type="InterPro" id="IPR002589">
    <property type="entry name" value="Macro_dom"/>
</dbReference>
<sequence>WGMPFTKILSPKVFSMSRLLVCFFFFDTSCASAFSFPIMPVCVGTHMNWMVFLDLARMLCKSHTIGVFGSIGIYLGIVVKFRVYNFVEEKLSVYIDVSFPKGNDVIGRRRFDIKCEVFAKFSVCIDDFVDFGEYKRFIYGEQAMFVCSPRIMGERFNNFNPIFALDLKFFNVWGPCKFAVENNSKAIKIKCCFLIMASLMSVCKEEEVLFIIRVVAIILKGFNKGLSNVLSSFHHGMVFLLLERFDFPIVRLAASIIRLAKLLIISSIISWFRFCGSALRLSSWLSTRYWSKRMENVFQFGEFSFHLFIGSLHLWMEIVEDALYVNVSFVETVYIPLYDVVHDDKIPYGNGSIWNRRFAILVSLDFIHRSVIVGRTFSSVFIILGRSEFNSLHSVCIFIDWFPKFSRKYLNWLRYIEDELLSEKISSAGLRAASVLLSTVLLADMVNEHLSAKAQNMIISLQVDSCLQPIKCEFLRKEVTYLGHRITDAGVTPDPQKVECVQNFPVPKNVKEIKSFLGLSGYYRQFIPNYGQIAKPLISLLKKDVPYRWNDLCQEAFETLKNCLIKSPILQYPDFTYASRTLNKLEEYQYTIHFKSGTSNTNADALSRIHRVVTRAQPQPENSNHPTTKPSSKKSYTNLMEVQGDLFDNASTASLVHCVSSDFKMNKGIALTIRRKFGNVAQLRKLNKKVTEVASLTVENRTIFYFLTKEHHWQKPSYQHLFQSLLNLKKLCKERHITQLVCPRLGCGLDGLKWETVRSMICYIFQNSAIKIKVVDREPLTEDEQQRVIREFHENPLGGHQGIARTYQRISQQYHWKGMRQMIKNYILSCATCQLNKTTNRTIKEPMVIMTTASRPFEKIFMDILGPLPKSYNGNVFILTLQDDLSKFAWAASMANHEASTVAFHFVNQFVCLHGLPQNLVTDCGAEFLSKPYELVYGHEIKVPNSFVRDPEPQHNYNDYYSEMKRNMQEAHQLAKRQLQDSKIKAKERYDKSANPLNISIGEKVMMQEKTSKGKLAPKWLGPFTVIGIQSDSPNITILRKNKPTTLYRNLLKPFVERN</sequence>
<dbReference type="EMBL" id="CABPRJ010000564">
    <property type="protein sequence ID" value="VVC31040.1"/>
    <property type="molecule type" value="Genomic_DNA"/>
</dbReference>
<feature type="region of interest" description="Disordered" evidence="2">
    <location>
        <begin position="614"/>
        <end position="635"/>
    </location>
</feature>
<keyword evidence="3" id="KW-0812">Transmembrane</keyword>
<dbReference type="SUPFAM" id="SSF56672">
    <property type="entry name" value="DNA/RNA polymerases"/>
    <property type="match status" value="1"/>
</dbReference>
<dbReference type="PANTHER" id="PTHR37984">
    <property type="entry name" value="PROTEIN CBG26694"/>
    <property type="match status" value="1"/>
</dbReference>
<gene>
    <name evidence="6" type="ORF">CINCED_3A016107</name>
</gene>
<dbReference type="Pfam" id="PF17921">
    <property type="entry name" value="Integrase_H2C2"/>
    <property type="match status" value="1"/>
</dbReference>
<dbReference type="PROSITE" id="PS50994">
    <property type="entry name" value="INTEGRASE"/>
    <property type="match status" value="1"/>
</dbReference>
<accession>A0A5E4MFH1</accession>
<evidence type="ECO:0000256" key="1">
    <source>
        <dbReference type="ARBA" id="ARBA00012493"/>
    </source>
</evidence>
<dbReference type="OrthoDB" id="6624539at2759"/>
<keyword evidence="3" id="KW-1133">Transmembrane helix</keyword>
<name>A0A5E4MFH1_9HEMI</name>
<feature type="non-terminal residue" evidence="6">
    <location>
        <position position="1"/>
    </location>
</feature>
<dbReference type="FunFam" id="1.10.340.70:FF:000001">
    <property type="entry name" value="Retrovirus-related Pol polyprotein from transposon gypsy-like Protein"/>
    <property type="match status" value="1"/>
</dbReference>
<dbReference type="Proteomes" id="UP000325440">
    <property type="component" value="Unassembled WGS sequence"/>
</dbReference>
<dbReference type="SUPFAM" id="SSF52949">
    <property type="entry name" value="Macro domain-like"/>
    <property type="match status" value="1"/>
</dbReference>
<keyword evidence="7" id="KW-1185">Reference proteome</keyword>
<feature type="domain" description="Macro" evidence="5">
    <location>
        <begin position="626"/>
        <end position="793"/>
    </location>
</feature>
<dbReference type="AlphaFoldDB" id="A0A5E4MFH1"/>
<dbReference type="CDD" id="cd02901">
    <property type="entry name" value="Macro_Poa1p-like"/>
    <property type="match status" value="1"/>
</dbReference>
<dbReference type="PANTHER" id="PTHR37984:SF15">
    <property type="entry name" value="INTEGRASE CATALYTIC DOMAIN-CONTAINING PROTEIN"/>
    <property type="match status" value="1"/>
</dbReference>
<dbReference type="InterPro" id="IPR041588">
    <property type="entry name" value="Integrase_H2C2"/>
</dbReference>
<reference evidence="6 7" key="1">
    <citation type="submission" date="2019-08" db="EMBL/GenBank/DDBJ databases">
        <authorList>
            <person name="Alioto T."/>
            <person name="Alioto T."/>
            <person name="Gomez Garrido J."/>
        </authorList>
    </citation>
    <scope>NUCLEOTIDE SEQUENCE [LARGE SCALE GENOMIC DNA]</scope>
</reference>
<feature type="compositionally biased region" description="Polar residues" evidence="2">
    <location>
        <begin position="616"/>
        <end position="635"/>
    </location>
</feature>
<evidence type="ECO:0000256" key="2">
    <source>
        <dbReference type="SAM" id="MobiDB-lite"/>
    </source>
</evidence>
<dbReference type="Gene3D" id="3.40.220.10">
    <property type="entry name" value="Leucine Aminopeptidase, subunit E, domain 1"/>
    <property type="match status" value="1"/>
</dbReference>
<evidence type="ECO:0000313" key="6">
    <source>
        <dbReference type="EMBL" id="VVC31040.1"/>
    </source>
</evidence>
<dbReference type="Pfam" id="PF00665">
    <property type="entry name" value="rve"/>
    <property type="match status" value="1"/>
</dbReference>
<dbReference type="InterPro" id="IPR036397">
    <property type="entry name" value="RNaseH_sf"/>
</dbReference>
<dbReference type="InterPro" id="IPR043128">
    <property type="entry name" value="Rev_trsase/Diguanyl_cyclase"/>
</dbReference>
<dbReference type="InterPro" id="IPR043502">
    <property type="entry name" value="DNA/RNA_pol_sf"/>
</dbReference>
<dbReference type="InterPro" id="IPR043472">
    <property type="entry name" value="Macro_dom-like"/>
</dbReference>
<feature type="domain" description="Integrase catalytic" evidence="4">
    <location>
        <begin position="852"/>
        <end position="956"/>
    </location>
</feature>
<dbReference type="InterPro" id="IPR050951">
    <property type="entry name" value="Retrovirus_Pol_polyprotein"/>
</dbReference>
<feature type="transmembrane region" description="Helical" evidence="3">
    <location>
        <begin position="256"/>
        <end position="276"/>
    </location>
</feature>
<dbReference type="PROSITE" id="PS51154">
    <property type="entry name" value="MACRO"/>
    <property type="match status" value="1"/>
</dbReference>
<evidence type="ECO:0000259" key="5">
    <source>
        <dbReference type="PROSITE" id="PS51154"/>
    </source>
</evidence>
<dbReference type="GO" id="GO:0003676">
    <property type="term" value="F:nucleic acid binding"/>
    <property type="evidence" value="ECO:0007669"/>
    <property type="project" value="InterPro"/>
</dbReference>
<evidence type="ECO:0000259" key="4">
    <source>
        <dbReference type="PROSITE" id="PS50994"/>
    </source>
</evidence>
<dbReference type="Pfam" id="PF01661">
    <property type="entry name" value="Macro"/>
    <property type="match status" value="1"/>
</dbReference>
<dbReference type="InterPro" id="IPR012337">
    <property type="entry name" value="RNaseH-like_sf"/>
</dbReference>
<dbReference type="GO" id="GO:0015074">
    <property type="term" value="P:DNA integration"/>
    <property type="evidence" value="ECO:0007669"/>
    <property type="project" value="InterPro"/>
</dbReference>
<evidence type="ECO:0000256" key="3">
    <source>
        <dbReference type="SAM" id="Phobius"/>
    </source>
</evidence>
<dbReference type="SMART" id="SM00506">
    <property type="entry name" value="A1pp"/>
    <property type="match status" value="1"/>
</dbReference>
<dbReference type="EC" id="2.7.7.49" evidence="1"/>
<dbReference type="GO" id="GO:0042575">
    <property type="term" value="C:DNA polymerase complex"/>
    <property type="evidence" value="ECO:0007669"/>
    <property type="project" value="UniProtKB-ARBA"/>
</dbReference>
<protein>
    <recommendedName>
        <fullName evidence="1">RNA-directed DNA polymerase</fullName>
        <ecNumber evidence="1">2.7.7.49</ecNumber>
    </recommendedName>
</protein>
<dbReference type="Gene3D" id="3.30.70.270">
    <property type="match status" value="1"/>
</dbReference>
<dbReference type="GO" id="GO:0003964">
    <property type="term" value="F:RNA-directed DNA polymerase activity"/>
    <property type="evidence" value="ECO:0007669"/>
    <property type="project" value="UniProtKB-EC"/>
</dbReference>
<dbReference type="InterPro" id="IPR001584">
    <property type="entry name" value="Integrase_cat-core"/>
</dbReference>
<organism evidence="6 7">
    <name type="scientific">Cinara cedri</name>
    <dbReference type="NCBI Taxonomy" id="506608"/>
    <lineage>
        <taxon>Eukaryota</taxon>
        <taxon>Metazoa</taxon>
        <taxon>Ecdysozoa</taxon>
        <taxon>Arthropoda</taxon>
        <taxon>Hexapoda</taxon>
        <taxon>Insecta</taxon>
        <taxon>Pterygota</taxon>
        <taxon>Neoptera</taxon>
        <taxon>Paraneoptera</taxon>
        <taxon>Hemiptera</taxon>
        <taxon>Sternorrhyncha</taxon>
        <taxon>Aphidomorpha</taxon>
        <taxon>Aphidoidea</taxon>
        <taxon>Aphididae</taxon>
        <taxon>Lachninae</taxon>
        <taxon>Cinara</taxon>
    </lineage>
</organism>
<keyword evidence="3" id="KW-0472">Membrane</keyword>
<evidence type="ECO:0000313" key="7">
    <source>
        <dbReference type="Proteomes" id="UP000325440"/>
    </source>
</evidence>